<dbReference type="PROSITE" id="PS50104">
    <property type="entry name" value="TIR"/>
    <property type="match status" value="1"/>
</dbReference>
<dbReference type="InterPro" id="IPR002182">
    <property type="entry name" value="NB-ARC"/>
</dbReference>
<dbReference type="Gene3D" id="3.40.50.300">
    <property type="entry name" value="P-loop containing nucleotide triphosphate hydrolases"/>
    <property type="match status" value="1"/>
</dbReference>
<keyword evidence="4" id="KW-0520">NAD</keyword>
<dbReference type="GO" id="GO:0043531">
    <property type="term" value="F:ADP binding"/>
    <property type="evidence" value="ECO:0007669"/>
    <property type="project" value="InterPro"/>
</dbReference>
<dbReference type="AlphaFoldDB" id="A0AAN7ESD3"/>
<dbReference type="PANTHER" id="PTHR11017">
    <property type="entry name" value="LEUCINE-RICH REPEAT-CONTAINING PROTEIN"/>
    <property type="match status" value="1"/>
</dbReference>
<name>A0AAN7ESD3_QUERU</name>
<reference evidence="6 7" key="1">
    <citation type="journal article" date="2023" name="G3 (Bethesda)">
        <title>A haplotype-resolved chromosome-scale genome for Quercus rubra L. provides insights into the genetics of adaptive traits for red oak species.</title>
        <authorList>
            <person name="Kapoor B."/>
            <person name="Jenkins J."/>
            <person name="Schmutz J."/>
            <person name="Zhebentyayeva T."/>
            <person name="Kuelheim C."/>
            <person name="Coggeshall M."/>
            <person name="Heim C."/>
            <person name="Lasky J.R."/>
            <person name="Leites L."/>
            <person name="Islam-Faridi N."/>
            <person name="Romero-Severson J."/>
            <person name="DeLeo V.L."/>
            <person name="Lucas S.M."/>
            <person name="Lazic D."/>
            <person name="Gailing O."/>
            <person name="Carlson J."/>
            <person name="Staton M."/>
        </authorList>
    </citation>
    <scope>NUCLEOTIDE SEQUENCE [LARGE SCALE GENOMIC DNA]</scope>
    <source>
        <strain evidence="6">Pseudo-F2</strain>
    </source>
</reference>
<dbReference type="InterPro" id="IPR035897">
    <property type="entry name" value="Toll_tir_struct_dom_sf"/>
</dbReference>
<dbReference type="Pfam" id="PF23282">
    <property type="entry name" value="WHD_ROQ1"/>
    <property type="match status" value="1"/>
</dbReference>
<dbReference type="SUPFAM" id="SSF52540">
    <property type="entry name" value="P-loop containing nucleoside triphosphate hydrolases"/>
    <property type="match status" value="1"/>
</dbReference>
<sequence length="849" mass="97267">MALINDGSTFSLRTGKWNFDVFLNFRGEDTRHRFLRLLYDALVEKKISTFKDDKVLERGKPIPSELLKAIEESRFSVVIFSKNYATSSWCLDELTKIVECRQKMKGHAIFPVFFDVEPTEVRKQEGSFGEAFAKHEEAFKENLEKVEKWRDALKEVANISGWVIPKGQESEYIEPIVEKIFKTLSSIKLNEGLVGIESRVWKVYSELKIGSTDVRMFGIYGTGGIGKTTIARVVYDSFSNQFEASSFLPDVRETCERRGSVFLQERLLCKRQGLVYLQEKLLSDTLMETNIKVLDVDDGCFIIKNRLRNKKVLLVLDDVVRLKQLDSLVGEHSWYGPGSRIIITTRNKNILVSRGVDALYSPEEMSKDEALRLFSLTYFGSEHTPEGYKEMSNDVVSYAHGLPFAIKFLGSHLVGRSIPEWKSCLVGLENKFPKELIRLFQISFDGLDNHDKILFLYMACFFNGKDRDRTVHILESLGLHANFGLSVLVDRSLLNLSLDKKGLWMHPLVQEMGRDIVYAESVSPSRRSRLWLLSDIDAVLTTNTGTKKIQSIVLDLPVQKKVHWHPGAFAKIPNLQFLKIHNVQLQHELTHFPNGLRFVEWNGYSLKSLPPNFEPERLVELTMCHSNIQLLWKGVKYLPRLKFIKLSHSRNLISTPDFSKAPRLQEIDFDGCTDLVEVHPSVGVLEGLILLNLKDCTSLTSLPPKLEMKSLEILILSGCSKVKEIPEFAKDMKWLRELHLDGTAIKYLPSSIEHLTGLTLLNISHCKNLAGLPCAVFRMESLKEFIVFGCSRLANDDRRIPIRVWVENIFRGNFQWLKMMDQCCPPDRSYGPCKNLFFLRILSLRNCKL</sequence>
<keyword evidence="2" id="KW-0677">Repeat</keyword>
<evidence type="ECO:0000313" key="6">
    <source>
        <dbReference type="EMBL" id="KAK4577961.1"/>
    </source>
</evidence>
<dbReference type="Pfam" id="PF23286">
    <property type="entry name" value="LRR_13"/>
    <property type="match status" value="1"/>
</dbReference>
<dbReference type="SUPFAM" id="SSF46785">
    <property type="entry name" value="Winged helix' DNA-binding domain"/>
    <property type="match status" value="1"/>
</dbReference>
<dbReference type="InterPro" id="IPR011713">
    <property type="entry name" value="Leu-rich_rpt_3"/>
</dbReference>
<dbReference type="GO" id="GO:0006952">
    <property type="term" value="P:defense response"/>
    <property type="evidence" value="ECO:0007669"/>
    <property type="project" value="UniProtKB-KW"/>
</dbReference>
<dbReference type="InterPro" id="IPR027417">
    <property type="entry name" value="P-loop_NTPase"/>
</dbReference>
<dbReference type="GO" id="GO:0007165">
    <property type="term" value="P:signal transduction"/>
    <property type="evidence" value="ECO:0007669"/>
    <property type="project" value="InterPro"/>
</dbReference>
<dbReference type="Pfam" id="PF00931">
    <property type="entry name" value="NB-ARC"/>
    <property type="match status" value="1"/>
</dbReference>
<dbReference type="SUPFAM" id="SSF52200">
    <property type="entry name" value="Toll/Interleukin receptor TIR domain"/>
    <property type="match status" value="1"/>
</dbReference>
<protein>
    <recommendedName>
        <fullName evidence="5">TIR domain-containing protein</fullName>
    </recommendedName>
</protein>
<dbReference type="InterPro" id="IPR042197">
    <property type="entry name" value="Apaf_helical"/>
</dbReference>
<dbReference type="EMBL" id="JAXUIC010000008">
    <property type="protein sequence ID" value="KAK4577961.1"/>
    <property type="molecule type" value="Genomic_DNA"/>
</dbReference>
<evidence type="ECO:0000256" key="3">
    <source>
        <dbReference type="ARBA" id="ARBA00022821"/>
    </source>
</evidence>
<dbReference type="InterPro" id="IPR000157">
    <property type="entry name" value="TIR_dom"/>
</dbReference>
<dbReference type="InterPro" id="IPR036390">
    <property type="entry name" value="WH_DNA-bd_sf"/>
</dbReference>
<dbReference type="Pfam" id="PF01582">
    <property type="entry name" value="TIR"/>
    <property type="match status" value="1"/>
</dbReference>
<accession>A0AAN7ESD3</accession>
<dbReference type="Gene3D" id="3.40.50.10140">
    <property type="entry name" value="Toll/interleukin-1 receptor homology (TIR) domain"/>
    <property type="match status" value="1"/>
</dbReference>
<proteinExistence type="predicted"/>
<comment type="caution">
    <text evidence="6">The sequence shown here is derived from an EMBL/GenBank/DDBJ whole genome shotgun (WGS) entry which is preliminary data.</text>
</comment>
<evidence type="ECO:0000256" key="2">
    <source>
        <dbReference type="ARBA" id="ARBA00022737"/>
    </source>
</evidence>
<evidence type="ECO:0000256" key="1">
    <source>
        <dbReference type="ARBA" id="ARBA00022614"/>
    </source>
</evidence>
<dbReference type="SUPFAM" id="SSF52058">
    <property type="entry name" value="L domain-like"/>
    <property type="match status" value="1"/>
</dbReference>
<evidence type="ECO:0000313" key="7">
    <source>
        <dbReference type="Proteomes" id="UP001324115"/>
    </source>
</evidence>
<evidence type="ECO:0000259" key="5">
    <source>
        <dbReference type="PROSITE" id="PS50104"/>
    </source>
</evidence>
<keyword evidence="7" id="KW-1185">Reference proteome</keyword>
<dbReference type="Pfam" id="PF07725">
    <property type="entry name" value="LRR_3"/>
    <property type="match status" value="1"/>
</dbReference>
<dbReference type="Gene3D" id="3.80.10.10">
    <property type="entry name" value="Ribonuclease Inhibitor"/>
    <property type="match status" value="2"/>
</dbReference>
<feature type="domain" description="TIR" evidence="5">
    <location>
        <begin position="17"/>
        <end position="184"/>
    </location>
</feature>
<dbReference type="PRINTS" id="PR00364">
    <property type="entry name" value="DISEASERSIST"/>
</dbReference>
<organism evidence="6 7">
    <name type="scientific">Quercus rubra</name>
    <name type="common">Northern red oak</name>
    <name type="synonym">Quercus borealis</name>
    <dbReference type="NCBI Taxonomy" id="3512"/>
    <lineage>
        <taxon>Eukaryota</taxon>
        <taxon>Viridiplantae</taxon>
        <taxon>Streptophyta</taxon>
        <taxon>Embryophyta</taxon>
        <taxon>Tracheophyta</taxon>
        <taxon>Spermatophyta</taxon>
        <taxon>Magnoliopsida</taxon>
        <taxon>eudicotyledons</taxon>
        <taxon>Gunneridae</taxon>
        <taxon>Pentapetalae</taxon>
        <taxon>rosids</taxon>
        <taxon>fabids</taxon>
        <taxon>Fagales</taxon>
        <taxon>Fagaceae</taxon>
        <taxon>Quercus</taxon>
    </lineage>
</organism>
<dbReference type="Proteomes" id="UP001324115">
    <property type="component" value="Unassembled WGS sequence"/>
</dbReference>
<keyword evidence="3" id="KW-0611">Plant defense</keyword>
<dbReference type="InterPro" id="IPR058192">
    <property type="entry name" value="WHD_ROQ1-like"/>
</dbReference>
<dbReference type="PANTHER" id="PTHR11017:SF559">
    <property type="entry name" value="DISEASE RESISTANCE PROTEIN CHL1"/>
    <property type="match status" value="1"/>
</dbReference>
<keyword evidence="1" id="KW-0433">Leucine-rich repeat</keyword>
<dbReference type="SMART" id="SM00255">
    <property type="entry name" value="TIR"/>
    <property type="match status" value="1"/>
</dbReference>
<evidence type="ECO:0000256" key="4">
    <source>
        <dbReference type="ARBA" id="ARBA00023027"/>
    </source>
</evidence>
<gene>
    <name evidence="6" type="ORF">RGQ29_028194</name>
</gene>
<dbReference type="InterPro" id="IPR032675">
    <property type="entry name" value="LRR_dom_sf"/>
</dbReference>
<dbReference type="FunFam" id="3.40.50.10140:FF:000007">
    <property type="entry name" value="Disease resistance protein (TIR-NBS-LRR class)"/>
    <property type="match status" value="1"/>
</dbReference>
<dbReference type="InterPro" id="IPR044974">
    <property type="entry name" value="Disease_R_plants"/>
</dbReference>
<dbReference type="Gene3D" id="1.10.8.430">
    <property type="entry name" value="Helical domain of apoptotic protease-activating factors"/>
    <property type="match status" value="1"/>
</dbReference>
<dbReference type="InterPro" id="IPR058546">
    <property type="entry name" value="RPS4B/Roq1-like_LRR"/>
</dbReference>